<dbReference type="EMBL" id="MSAE01000003">
    <property type="protein sequence ID" value="PUX17653.1"/>
    <property type="molecule type" value="Genomic_DNA"/>
</dbReference>
<dbReference type="PANTHER" id="PTHR34156">
    <property type="entry name" value="OUTER MEMBRANE PROTEIN-RELATED-RELATED"/>
    <property type="match status" value="1"/>
</dbReference>
<comment type="caution">
    <text evidence="5">The sequence shown here is derived from an EMBL/GenBank/DDBJ whole genome shotgun (WGS) entry which is preliminary data.</text>
</comment>
<dbReference type="Proteomes" id="UP000244378">
    <property type="component" value="Unassembled WGS sequence"/>
</dbReference>
<keyword evidence="7" id="KW-1185">Reference proteome</keyword>
<keyword evidence="1 2" id="KW-0732">Signal</keyword>
<evidence type="ECO:0000256" key="1">
    <source>
        <dbReference type="ARBA" id="ARBA00022729"/>
    </source>
</evidence>
<dbReference type="AlphaFoldDB" id="A0A2T7AYK0"/>
<dbReference type="PROSITE" id="PS51257">
    <property type="entry name" value="PROKAR_LIPOPROTEIN"/>
    <property type="match status" value="1"/>
</dbReference>
<name>A0A2T7AYK0_9ENTR</name>
<feature type="signal peptide" evidence="2">
    <location>
        <begin position="1"/>
        <end position="19"/>
    </location>
</feature>
<dbReference type="PANTHER" id="PTHR34156:SF11">
    <property type="entry name" value="LIPOPROTEIN BSMA"/>
    <property type="match status" value="1"/>
</dbReference>
<protein>
    <submittedName>
        <fullName evidence="5">Biofilm peroxide resistance protein BsmA</fullName>
    </submittedName>
</protein>
<evidence type="ECO:0000256" key="2">
    <source>
        <dbReference type="SAM" id="SignalP"/>
    </source>
</evidence>
<dbReference type="SUPFAM" id="SSF159871">
    <property type="entry name" value="YdgH-like"/>
    <property type="match status" value="1"/>
</dbReference>
<reference evidence="4 7" key="2">
    <citation type="submission" date="2019-08" db="EMBL/GenBank/DDBJ databases">
        <title>Prevalence, distribution, and phylogeny of type two toxin-antitoxin genes possessed by Cronobacter species where C. sakazakii homologs follow sequence type lineages.</title>
        <authorList>
            <person name="Finkelstein S."/>
            <person name="Negrete F."/>
            <person name="Jang H."/>
            <person name="Gopinath G.R."/>
            <person name="Tall B.D."/>
        </authorList>
    </citation>
    <scope>NUCLEOTIDE SEQUENCE [LARGE SCALE GENOMIC DNA]</scope>
    <source>
        <strain evidence="4 7">MOD1_GK1257</strain>
    </source>
</reference>
<feature type="domain" description="YdgH/BhsA/McbA-like" evidence="3">
    <location>
        <begin position="46"/>
        <end position="101"/>
    </location>
</feature>
<dbReference type="InterPro" id="IPR025543">
    <property type="entry name" value="Dodecin-like"/>
</dbReference>
<gene>
    <name evidence="4" type="primary">bsmA</name>
    <name evidence="5" type="ORF">AUN14_03015</name>
    <name evidence="4" type="ORF">FZI19_17665</name>
</gene>
<dbReference type="NCBIfam" id="NF011433">
    <property type="entry name" value="PRK14864.1"/>
    <property type="match status" value="1"/>
</dbReference>
<evidence type="ECO:0000313" key="5">
    <source>
        <dbReference type="EMBL" id="PUX17653.1"/>
    </source>
</evidence>
<dbReference type="GeneID" id="92211635"/>
<proteinExistence type="predicted"/>
<organism evidence="5 6">
    <name type="scientific">Cronobacter muytjensii</name>
    <dbReference type="NCBI Taxonomy" id="413501"/>
    <lineage>
        <taxon>Bacteria</taxon>
        <taxon>Pseudomonadati</taxon>
        <taxon>Pseudomonadota</taxon>
        <taxon>Gammaproteobacteria</taxon>
        <taxon>Enterobacterales</taxon>
        <taxon>Enterobacteriaceae</taxon>
        <taxon>Cronobacter</taxon>
    </lineage>
</organism>
<dbReference type="OrthoDB" id="6415092at2"/>
<dbReference type="RefSeq" id="WP_038867551.1">
    <property type="nucleotide sequence ID" value="NZ_CP187979.1"/>
</dbReference>
<dbReference type="Pfam" id="PF07338">
    <property type="entry name" value="YdgH_BhsA-like"/>
    <property type="match status" value="1"/>
</dbReference>
<accession>A0A2T7AYK0</accession>
<reference evidence="5 6" key="1">
    <citation type="submission" date="2016-12" db="EMBL/GenBank/DDBJ databases">
        <title>Analysis of the Molecular Diversity Among Cronobacter Species Isolated from Filth Flies Using a Pan Genomic DNA Microarray.</title>
        <authorList>
            <person name="Pava-Ripoll M."/>
            <person name="Tall B."/>
            <person name="Farber J."/>
            <person name="Fanning S."/>
            <person name="Lehner A."/>
            <person name="Stephan R."/>
            <person name="Pagotto F."/>
            <person name="Iverson C."/>
            <person name="Ziobro G."/>
            <person name="Miller A."/>
            <person name="Pearson R."/>
            <person name="Yan Q."/>
            <person name="Kim M."/>
            <person name="Jeong S."/>
            <person name="Park J."/>
            <person name="Jun S."/>
            <person name="Choi H."/>
            <person name="Chung T."/>
            <person name="Yoo Y."/>
            <person name="Park E."/>
            <person name="Hwang S."/>
            <person name="Lee B."/>
            <person name="Sathyamoorthy V."/>
            <person name="Carter L."/>
            <person name="Mammel M."/>
            <person name="Jackson S."/>
            <person name="Kothary M."/>
            <person name="Patel I."/>
            <person name="Grim C."/>
            <person name="Gopinath G."/>
            <person name="Gangiredla J."/>
            <person name="Chase H."/>
        </authorList>
    </citation>
    <scope>NUCLEOTIDE SEQUENCE [LARGE SCALE GENOMIC DNA]</scope>
    <source>
        <strain evidence="5 6">MOD1-Md1s</strain>
    </source>
</reference>
<evidence type="ECO:0000313" key="7">
    <source>
        <dbReference type="Proteomes" id="UP000469927"/>
    </source>
</evidence>
<dbReference type="InterPro" id="IPR036275">
    <property type="entry name" value="YdgH-like_sf"/>
</dbReference>
<feature type="chain" id="PRO_5015592850" evidence="2">
    <location>
        <begin position="20"/>
        <end position="102"/>
    </location>
</feature>
<evidence type="ECO:0000259" key="3">
    <source>
        <dbReference type="Pfam" id="PF07338"/>
    </source>
</evidence>
<dbReference type="Gene3D" id="3.30.1660.10">
    <property type="entry name" value="Flavin-binding protein dodecin"/>
    <property type="match status" value="1"/>
</dbReference>
<dbReference type="Proteomes" id="UP000469927">
    <property type="component" value="Unassembled WGS sequence"/>
</dbReference>
<evidence type="ECO:0000313" key="6">
    <source>
        <dbReference type="Proteomes" id="UP000244378"/>
    </source>
</evidence>
<dbReference type="EMBL" id="WAGD01000063">
    <property type="protein sequence ID" value="KAB0874331.1"/>
    <property type="molecule type" value="Genomic_DNA"/>
</dbReference>
<dbReference type="InterPro" id="IPR010854">
    <property type="entry name" value="YdgH/BhsA/McbA-like_dom"/>
</dbReference>
<sequence>MLMRRLIPLFMVATLTACSALQGTPQPAPPVADHPQEIQRYQTQGLTKMGTVTTLQYGSPDDALRDIAAQAGAAGADYYQVVSNDDTLLPGRWHAQAILYRK</sequence>
<dbReference type="InterPro" id="IPR051096">
    <property type="entry name" value="BhsA/McbA_stress_biofilm_assoc"/>
</dbReference>
<evidence type="ECO:0000313" key="4">
    <source>
        <dbReference type="EMBL" id="KAB0874331.1"/>
    </source>
</evidence>